<dbReference type="InterPro" id="IPR000847">
    <property type="entry name" value="LysR_HTH_N"/>
</dbReference>
<organism evidence="6 7">
    <name type="scientific">Serpentinimonas raichei</name>
    <dbReference type="NCBI Taxonomy" id="1458425"/>
    <lineage>
        <taxon>Bacteria</taxon>
        <taxon>Pseudomonadati</taxon>
        <taxon>Pseudomonadota</taxon>
        <taxon>Betaproteobacteria</taxon>
        <taxon>Burkholderiales</taxon>
        <taxon>Comamonadaceae</taxon>
        <taxon>Serpentinimonas</taxon>
    </lineage>
</organism>
<dbReference type="InterPro" id="IPR036390">
    <property type="entry name" value="WH_DNA-bd_sf"/>
</dbReference>
<proteinExistence type="inferred from homology"/>
<evidence type="ECO:0000256" key="2">
    <source>
        <dbReference type="ARBA" id="ARBA00023015"/>
    </source>
</evidence>
<dbReference type="HOGENOM" id="CLU_039613_4_1_4"/>
<comment type="similarity">
    <text evidence="1">Belongs to the LysR transcriptional regulatory family.</text>
</comment>
<evidence type="ECO:0000259" key="5">
    <source>
        <dbReference type="PROSITE" id="PS50931"/>
    </source>
</evidence>
<reference evidence="6 7" key="1">
    <citation type="journal article" date="2014" name="Nat. Commun.">
        <title>Physiological and genomic features of highly alkaliphilic hydrogen-utilizing Betaproteobacteria from a continental serpentinizing site.</title>
        <authorList>
            <person name="Suzuki S."/>
            <person name="Kuenen J.G."/>
            <person name="Schipper K."/>
            <person name="van der Velde S."/>
            <person name="Ishii S."/>
            <person name="Wu A."/>
            <person name="Sorokin D.Y."/>
            <person name="Tenney A."/>
            <person name="Meng X.Y."/>
            <person name="Morrill P.L."/>
            <person name="Kamagata Y."/>
            <person name="Muyzer G."/>
            <person name="Nealson K.H."/>
        </authorList>
    </citation>
    <scope>NUCLEOTIDE SEQUENCE [LARGE SCALE GENOMIC DNA]</scope>
    <source>
        <strain evidence="6 7">A1</strain>
    </source>
</reference>
<dbReference type="PRINTS" id="PR00039">
    <property type="entry name" value="HTHLYSR"/>
</dbReference>
<dbReference type="KEGG" id="cbaa:SRAA_0059"/>
<keyword evidence="7" id="KW-1185">Reference proteome</keyword>
<dbReference type="RefSeq" id="WP_045530201.1">
    <property type="nucleotide sequence ID" value="NZ_AP014568.1"/>
</dbReference>
<dbReference type="Pfam" id="PF03466">
    <property type="entry name" value="LysR_substrate"/>
    <property type="match status" value="1"/>
</dbReference>
<dbReference type="Gene3D" id="1.10.10.10">
    <property type="entry name" value="Winged helix-like DNA-binding domain superfamily/Winged helix DNA-binding domain"/>
    <property type="match status" value="1"/>
</dbReference>
<protein>
    <submittedName>
        <fullName evidence="6">Transcriptional regulator</fullName>
    </submittedName>
</protein>
<dbReference type="Pfam" id="PF00126">
    <property type="entry name" value="HTH_1"/>
    <property type="match status" value="1"/>
</dbReference>
<sequence length="317" mass="34842">MDTKWLEDFVSLAETRSFSRSAQLRHVTQPAFSRRIQSLEAWAGTDLVDRSAYPTRLTAAGQTLYEQALESLQQLHATRALLRGHGPAEPDTLDLAVPHTLAFTFFPLWLSGLRSSLGPIKSRLHASNVHDAVLRLQEGHCDLLMTYHHPAHPIALDAARFEWLALGQEVLIPCARADATGQPLHRLDAAATQPVPFLAYASGAYLRRVVDWTLRQVEPPMRLQPIFETDMSESLKAMAIEGHGAAFLPRRAVGRALRDGRLVPAHGGDETLCATLEIRLYRERPSAGTGAASGTLKGKALARQVWERVAQQCASAA</sequence>
<gene>
    <name evidence="6" type="ORF">SRAA_0059</name>
</gene>
<dbReference type="InterPro" id="IPR005119">
    <property type="entry name" value="LysR_subst-bd"/>
</dbReference>
<dbReference type="CDD" id="cd05466">
    <property type="entry name" value="PBP2_LTTR_substrate"/>
    <property type="match status" value="1"/>
</dbReference>
<evidence type="ECO:0000256" key="3">
    <source>
        <dbReference type="ARBA" id="ARBA00023125"/>
    </source>
</evidence>
<dbReference type="OrthoDB" id="8715249at2"/>
<dbReference type="PANTHER" id="PTHR30126">
    <property type="entry name" value="HTH-TYPE TRANSCRIPTIONAL REGULATOR"/>
    <property type="match status" value="1"/>
</dbReference>
<evidence type="ECO:0000256" key="4">
    <source>
        <dbReference type="ARBA" id="ARBA00023163"/>
    </source>
</evidence>
<dbReference type="Gene3D" id="3.40.190.10">
    <property type="entry name" value="Periplasmic binding protein-like II"/>
    <property type="match status" value="2"/>
</dbReference>
<dbReference type="GO" id="GO:0003700">
    <property type="term" value="F:DNA-binding transcription factor activity"/>
    <property type="evidence" value="ECO:0007669"/>
    <property type="project" value="InterPro"/>
</dbReference>
<evidence type="ECO:0000313" key="7">
    <source>
        <dbReference type="Proteomes" id="UP000067461"/>
    </source>
</evidence>
<dbReference type="GO" id="GO:0000976">
    <property type="term" value="F:transcription cis-regulatory region binding"/>
    <property type="evidence" value="ECO:0007669"/>
    <property type="project" value="TreeGrafter"/>
</dbReference>
<keyword evidence="4" id="KW-0804">Transcription</keyword>
<dbReference type="SUPFAM" id="SSF46785">
    <property type="entry name" value="Winged helix' DNA-binding domain"/>
    <property type="match status" value="1"/>
</dbReference>
<keyword evidence="2" id="KW-0805">Transcription regulation</keyword>
<dbReference type="PROSITE" id="PS50931">
    <property type="entry name" value="HTH_LYSR"/>
    <property type="match status" value="1"/>
</dbReference>
<dbReference type="InterPro" id="IPR036388">
    <property type="entry name" value="WH-like_DNA-bd_sf"/>
</dbReference>
<keyword evidence="3" id="KW-0238">DNA-binding</keyword>
<evidence type="ECO:0000256" key="1">
    <source>
        <dbReference type="ARBA" id="ARBA00009437"/>
    </source>
</evidence>
<dbReference type="Proteomes" id="UP000067461">
    <property type="component" value="Chromosome"/>
</dbReference>
<dbReference type="AlphaFoldDB" id="A0A060NKG2"/>
<dbReference type="STRING" id="1458425.SRAA_0059"/>
<dbReference type="PANTHER" id="PTHR30126:SF2">
    <property type="entry name" value="HTH-TYPE TRANSCRIPTIONAL REGULATOR YJIE"/>
    <property type="match status" value="1"/>
</dbReference>
<accession>A0A060NKG2</accession>
<name>A0A060NKG2_9BURK</name>
<feature type="domain" description="HTH lysR-type" evidence="5">
    <location>
        <begin position="1"/>
        <end position="58"/>
    </location>
</feature>
<evidence type="ECO:0000313" key="6">
    <source>
        <dbReference type="EMBL" id="BAO79913.1"/>
    </source>
</evidence>
<dbReference type="EMBL" id="AP014568">
    <property type="protein sequence ID" value="BAO79913.1"/>
    <property type="molecule type" value="Genomic_DNA"/>
</dbReference>
<dbReference type="SUPFAM" id="SSF53850">
    <property type="entry name" value="Periplasmic binding protein-like II"/>
    <property type="match status" value="1"/>
</dbReference>